<sequence>MFFAEEYKPINKNTGYYRANRRRKSGCNPKKALEYKRRRDNVIEFLSDPQKYEGSTSTDSRAPRNADRVMQTLNRSSDSETNGKQLGVKVFLFSIIDKRGLLIQLVEKK</sequence>
<dbReference type="AlphaFoldDB" id="A0ABD6EPE8"/>
<accession>A0ABD6EPE8</accession>
<evidence type="ECO:0000256" key="1">
    <source>
        <dbReference type="SAM" id="MobiDB-lite"/>
    </source>
</evidence>
<evidence type="ECO:0000313" key="3">
    <source>
        <dbReference type="Proteomes" id="UP001608902"/>
    </source>
</evidence>
<proteinExistence type="predicted"/>
<feature type="region of interest" description="Disordered" evidence="1">
    <location>
        <begin position="46"/>
        <end position="67"/>
    </location>
</feature>
<evidence type="ECO:0000313" key="2">
    <source>
        <dbReference type="EMBL" id="MFH4978868.1"/>
    </source>
</evidence>
<organism evidence="2 3">
    <name type="scientific">Gnathostoma spinigerum</name>
    <dbReference type="NCBI Taxonomy" id="75299"/>
    <lineage>
        <taxon>Eukaryota</taxon>
        <taxon>Metazoa</taxon>
        <taxon>Ecdysozoa</taxon>
        <taxon>Nematoda</taxon>
        <taxon>Chromadorea</taxon>
        <taxon>Rhabditida</taxon>
        <taxon>Spirurina</taxon>
        <taxon>Gnathostomatomorpha</taxon>
        <taxon>Gnathostomatoidea</taxon>
        <taxon>Gnathostomatidae</taxon>
        <taxon>Gnathostoma</taxon>
    </lineage>
</organism>
<dbReference type="Proteomes" id="UP001608902">
    <property type="component" value="Unassembled WGS sequence"/>
</dbReference>
<comment type="caution">
    <text evidence="2">The sequence shown here is derived from an EMBL/GenBank/DDBJ whole genome shotgun (WGS) entry which is preliminary data.</text>
</comment>
<reference evidence="2 3" key="1">
    <citation type="submission" date="2024-08" db="EMBL/GenBank/DDBJ databases">
        <title>Gnathostoma spinigerum genome.</title>
        <authorList>
            <person name="Gonzalez-Bertolin B."/>
            <person name="Monzon S."/>
            <person name="Zaballos A."/>
            <person name="Jimenez P."/>
            <person name="Dekumyoy P."/>
            <person name="Varona S."/>
            <person name="Cuesta I."/>
            <person name="Sumanam S."/>
            <person name="Adisakwattana P."/>
            <person name="Gasser R.B."/>
            <person name="Hernandez-Gonzalez A."/>
            <person name="Young N.D."/>
            <person name="Perteguer M.J."/>
        </authorList>
    </citation>
    <scope>NUCLEOTIDE SEQUENCE [LARGE SCALE GENOMIC DNA]</scope>
    <source>
        <strain evidence="2">AL3</strain>
        <tissue evidence="2">Liver</tissue>
    </source>
</reference>
<name>A0ABD6EPE8_9BILA</name>
<protein>
    <submittedName>
        <fullName evidence="2">Uncharacterized protein</fullName>
    </submittedName>
</protein>
<gene>
    <name evidence="2" type="ORF">AB6A40_005577</name>
</gene>
<keyword evidence="3" id="KW-1185">Reference proteome</keyword>
<dbReference type="EMBL" id="JBGFUD010003608">
    <property type="protein sequence ID" value="MFH4978868.1"/>
    <property type="molecule type" value="Genomic_DNA"/>
</dbReference>